<name>A0A8J5GG17_ZINOF</name>
<protein>
    <submittedName>
        <fullName evidence="3">Uncharacterized protein</fullName>
    </submittedName>
</protein>
<sequence length="389" mass="41568">MVETRRSSASAATKRCPSSSAAKRYPSPSSSSSSAAPPSAKRSKVDAKALPPREKEQVNHEEPVLSGREDGIIADASSPDEALRVDMEMENPIELPVQGHVECASQLDLLTKHAEEGGAPRGVAWGKLVSQFAQNPSHSICSNLFTVGNSKTCDLQLLDPTVGTTLCVLKQIKRGGASITLLETVGAKGVIQVNGKTVEQKSIILIGGDEVVFSRPEKHIYVSFPAPKVIFQQLPKEKPNTPSIHTLHSSSEIKDASKKGLKFQNRTGDHSTAAVVSMLASLSTLKKDLSVDPPSATIAMFNKGVHLDVHITGLQASMLGCVGKLSSVKEGAAREGRGDQGRGNDVEEEGIHCLSLEKDGYFILILRGGRFPSGSWGWFCDVVNQEVNN</sequence>
<dbReference type="SUPFAM" id="SSF49879">
    <property type="entry name" value="SMAD/FHA domain"/>
    <property type="match status" value="1"/>
</dbReference>
<dbReference type="AlphaFoldDB" id="A0A8J5GG17"/>
<organism evidence="3 4">
    <name type="scientific">Zingiber officinale</name>
    <name type="common">Ginger</name>
    <name type="synonym">Amomum zingiber</name>
    <dbReference type="NCBI Taxonomy" id="94328"/>
    <lineage>
        <taxon>Eukaryota</taxon>
        <taxon>Viridiplantae</taxon>
        <taxon>Streptophyta</taxon>
        <taxon>Embryophyta</taxon>
        <taxon>Tracheophyta</taxon>
        <taxon>Spermatophyta</taxon>
        <taxon>Magnoliopsida</taxon>
        <taxon>Liliopsida</taxon>
        <taxon>Zingiberales</taxon>
        <taxon>Zingiberaceae</taxon>
        <taxon>Zingiber</taxon>
    </lineage>
</organism>
<keyword evidence="1" id="KW-0694">RNA-binding</keyword>
<reference evidence="3 4" key="1">
    <citation type="submission" date="2020-08" db="EMBL/GenBank/DDBJ databases">
        <title>Plant Genome Project.</title>
        <authorList>
            <person name="Zhang R.-G."/>
        </authorList>
    </citation>
    <scope>NUCLEOTIDE SEQUENCE [LARGE SCALE GENOMIC DNA]</scope>
    <source>
        <tissue evidence="3">Rhizome</tissue>
    </source>
</reference>
<dbReference type="Proteomes" id="UP000734854">
    <property type="component" value="Unassembled WGS sequence"/>
</dbReference>
<evidence type="ECO:0000313" key="4">
    <source>
        <dbReference type="Proteomes" id="UP000734854"/>
    </source>
</evidence>
<feature type="region of interest" description="Disordered" evidence="2">
    <location>
        <begin position="1"/>
        <end position="74"/>
    </location>
</feature>
<dbReference type="GO" id="GO:0003723">
    <property type="term" value="F:RNA binding"/>
    <property type="evidence" value="ECO:0007669"/>
    <property type="project" value="UniProtKB-KW"/>
</dbReference>
<proteinExistence type="predicted"/>
<dbReference type="EMBL" id="JACMSC010000010">
    <property type="protein sequence ID" value="KAG6505130.1"/>
    <property type="molecule type" value="Genomic_DNA"/>
</dbReference>
<gene>
    <name evidence="3" type="ORF">ZIOFF_037478</name>
</gene>
<evidence type="ECO:0000256" key="1">
    <source>
        <dbReference type="PROSITE-ProRule" id="PRU00182"/>
    </source>
</evidence>
<dbReference type="Gene3D" id="2.60.200.20">
    <property type="match status" value="1"/>
</dbReference>
<comment type="caution">
    <text evidence="3">The sequence shown here is derived from an EMBL/GenBank/DDBJ whole genome shotgun (WGS) entry which is preliminary data.</text>
</comment>
<evidence type="ECO:0000256" key="2">
    <source>
        <dbReference type="SAM" id="MobiDB-lite"/>
    </source>
</evidence>
<keyword evidence="4" id="KW-1185">Reference proteome</keyword>
<feature type="compositionally biased region" description="Basic and acidic residues" evidence="2">
    <location>
        <begin position="43"/>
        <end position="71"/>
    </location>
</feature>
<feature type="compositionally biased region" description="Low complexity" evidence="2">
    <location>
        <begin position="17"/>
        <end position="40"/>
    </location>
</feature>
<evidence type="ECO:0000313" key="3">
    <source>
        <dbReference type="EMBL" id="KAG6505130.1"/>
    </source>
</evidence>
<accession>A0A8J5GG17</accession>
<dbReference type="InterPro" id="IPR008984">
    <property type="entry name" value="SMAD_FHA_dom_sf"/>
</dbReference>
<dbReference type="PROSITE" id="PS50889">
    <property type="entry name" value="S4"/>
    <property type="match status" value="1"/>
</dbReference>